<organism evidence="9 10">
    <name type="scientific">Hydrogenophaga borbori</name>
    <dbReference type="NCBI Taxonomy" id="2294117"/>
    <lineage>
        <taxon>Bacteria</taxon>
        <taxon>Pseudomonadati</taxon>
        <taxon>Pseudomonadota</taxon>
        <taxon>Betaproteobacteria</taxon>
        <taxon>Burkholderiales</taxon>
        <taxon>Comamonadaceae</taxon>
        <taxon>Hydrogenophaga</taxon>
    </lineage>
</organism>
<evidence type="ECO:0000259" key="8">
    <source>
        <dbReference type="PROSITE" id="PS51349"/>
    </source>
</evidence>
<feature type="binding site" evidence="7">
    <location>
        <begin position="330"/>
        <end position="331"/>
    </location>
    <ligand>
        <name>FMN</name>
        <dbReference type="ChEBI" id="CHEBI:58210"/>
    </ligand>
</feature>
<dbReference type="PANTHER" id="PTHR10578:SF107">
    <property type="entry name" value="2-HYDROXYACID OXIDASE 1"/>
    <property type="match status" value="1"/>
</dbReference>
<dbReference type="PROSITE" id="PS51349">
    <property type="entry name" value="FMN_HYDROXY_ACID_DH_2"/>
    <property type="match status" value="1"/>
</dbReference>
<feature type="binding site" evidence="7">
    <location>
        <position position="165"/>
    </location>
    <ligand>
        <name>glyoxylate</name>
        <dbReference type="ChEBI" id="CHEBI:36655"/>
    </ligand>
</feature>
<feature type="active site" description="Proton acceptor" evidence="6">
    <location>
        <position position="276"/>
    </location>
</feature>
<dbReference type="InterPro" id="IPR000262">
    <property type="entry name" value="FMN-dep_DH"/>
</dbReference>
<dbReference type="InterPro" id="IPR013785">
    <property type="entry name" value="Aldolase_TIM"/>
</dbReference>
<evidence type="ECO:0000256" key="1">
    <source>
        <dbReference type="ARBA" id="ARBA00001917"/>
    </source>
</evidence>
<evidence type="ECO:0000313" key="10">
    <source>
        <dbReference type="Proteomes" id="UP000261931"/>
    </source>
</evidence>
<dbReference type="InterPro" id="IPR037396">
    <property type="entry name" value="FMN_HAD"/>
</dbReference>
<dbReference type="EMBL" id="QVLS01000010">
    <property type="protein sequence ID" value="RFP77592.1"/>
    <property type="molecule type" value="Genomic_DNA"/>
</dbReference>
<feature type="domain" description="FMN hydroxy acid dehydrogenase" evidence="8">
    <location>
        <begin position="1"/>
        <end position="381"/>
    </location>
</feature>
<keyword evidence="10" id="KW-1185">Reference proteome</keyword>
<dbReference type="PROSITE" id="PS00557">
    <property type="entry name" value="FMN_HYDROXY_ACID_DH_1"/>
    <property type="match status" value="1"/>
</dbReference>
<dbReference type="PANTHER" id="PTHR10578">
    <property type="entry name" value="S -2-HYDROXY-ACID OXIDASE-RELATED"/>
    <property type="match status" value="1"/>
</dbReference>
<feature type="binding site" evidence="7">
    <location>
        <position position="24"/>
    </location>
    <ligand>
        <name>glyoxylate</name>
        <dbReference type="ChEBI" id="CHEBI:36655"/>
    </ligand>
</feature>
<accession>A0A372EGL6</accession>
<evidence type="ECO:0000256" key="6">
    <source>
        <dbReference type="PIRSR" id="PIRSR000138-1"/>
    </source>
</evidence>
<sequence>MSWLRMDDVRERARRYLPRFVADYVDGGAEDERCLDHNARDLAALRLVPHCLRDTRAVDTSVEVFGRTWKRPLGVAPVGFNGLVRPNGDVLLARAAASQGLPFVLSTASNARLEAVRAAAPEAAQWMQLYVMSDRAIAEQIVRRAAAAGFEALVLTVDVPVSGMRERDVRNGFKLPFRPGPRTLWDLASHPRWSLGMARHGAPGFVNLSESTGGAASAQVQAALLARAMDRSLVWDSLAWLRRLWQGPLLIKGVLHRDDAARAAREGVDGLIVSNHGGRQLDAAPSTISVLPGIVQAVDGRLPVFVDSGFRRGSDAVKALSLGARGVFVGRPAVWGLAADGEAGAARSLDLIGTEIERTLTLMGAASLRDLGPANLSLPWNPSPFQALCPGPAPGM</sequence>
<comment type="caution">
    <text evidence="9">The sequence shown here is derived from an EMBL/GenBank/DDBJ whole genome shotgun (WGS) entry which is preliminary data.</text>
</comment>
<feature type="binding site" evidence="7">
    <location>
        <begin position="307"/>
        <end position="311"/>
    </location>
    <ligand>
        <name>FMN</name>
        <dbReference type="ChEBI" id="CHEBI:58210"/>
    </ligand>
</feature>
<feature type="binding site" evidence="7">
    <location>
        <begin position="77"/>
        <end position="79"/>
    </location>
    <ligand>
        <name>FMN</name>
        <dbReference type="ChEBI" id="CHEBI:58210"/>
    </ligand>
</feature>
<dbReference type="InterPro" id="IPR008259">
    <property type="entry name" value="FMN_hydac_DH_AS"/>
</dbReference>
<dbReference type="PIRSF" id="PIRSF000138">
    <property type="entry name" value="Al-hdrx_acd_dh"/>
    <property type="match status" value="1"/>
</dbReference>
<reference evidence="9 10" key="1">
    <citation type="submission" date="2018-08" db="EMBL/GenBank/DDBJ databases">
        <title>Hydrogenophaga sp. LA-38 isolated from sludge.</title>
        <authorList>
            <person name="Im W.-T."/>
        </authorList>
    </citation>
    <scope>NUCLEOTIDE SEQUENCE [LARGE SCALE GENOMIC DNA]</scope>
    <source>
        <strain evidence="9 10">LA-38</strain>
    </source>
</reference>
<dbReference type="CDD" id="cd02809">
    <property type="entry name" value="alpha_hydroxyacid_oxid_FMN"/>
    <property type="match status" value="1"/>
</dbReference>
<dbReference type="FunFam" id="3.20.20.70:FF:000029">
    <property type="entry name" value="L-lactate dehydrogenase"/>
    <property type="match status" value="1"/>
</dbReference>
<evidence type="ECO:0000256" key="2">
    <source>
        <dbReference type="ARBA" id="ARBA00022630"/>
    </source>
</evidence>
<dbReference type="Gene3D" id="3.20.20.70">
    <property type="entry name" value="Aldolase class I"/>
    <property type="match status" value="1"/>
</dbReference>
<dbReference type="InterPro" id="IPR012133">
    <property type="entry name" value="Alpha-hydoxy_acid_DH_FMN"/>
</dbReference>
<dbReference type="Proteomes" id="UP000261931">
    <property type="component" value="Unassembled WGS sequence"/>
</dbReference>
<evidence type="ECO:0000256" key="4">
    <source>
        <dbReference type="ARBA" id="ARBA00023002"/>
    </source>
</evidence>
<feature type="binding site" evidence="7">
    <location>
        <position position="276"/>
    </location>
    <ligand>
        <name>glyoxylate</name>
        <dbReference type="ChEBI" id="CHEBI:36655"/>
    </ligand>
</feature>
<evidence type="ECO:0000313" key="9">
    <source>
        <dbReference type="EMBL" id="RFP77592.1"/>
    </source>
</evidence>
<evidence type="ECO:0000256" key="5">
    <source>
        <dbReference type="ARBA" id="ARBA00024042"/>
    </source>
</evidence>
<proteinExistence type="inferred from homology"/>
<feature type="binding site" evidence="7">
    <location>
        <position position="156"/>
    </location>
    <ligand>
        <name>FMN</name>
        <dbReference type="ChEBI" id="CHEBI:58210"/>
    </ligand>
</feature>
<feature type="binding site" evidence="7">
    <location>
        <position position="252"/>
    </location>
    <ligand>
        <name>FMN</name>
        <dbReference type="ChEBI" id="CHEBI:58210"/>
    </ligand>
</feature>
<dbReference type="SUPFAM" id="SSF51395">
    <property type="entry name" value="FMN-linked oxidoreductases"/>
    <property type="match status" value="1"/>
</dbReference>
<comment type="similarity">
    <text evidence="5">Belongs to the FMN-dependent alpha-hydroxy acid dehydrogenase family.</text>
</comment>
<dbReference type="AlphaFoldDB" id="A0A372EGL6"/>
<gene>
    <name evidence="9" type="ORF">DY262_15400</name>
</gene>
<feature type="binding site" evidence="7">
    <location>
        <position position="279"/>
    </location>
    <ligand>
        <name>glyoxylate</name>
        <dbReference type="ChEBI" id="CHEBI:36655"/>
    </ligand>
</feature>
<evidence type="ECO:0000256" key="7">
    <source>
        <dbReference type="PIRSR" id="PIRSR000138-2"/>
    </source>
</evidence>
<evidence type="ECO:0000256" key="3">
    <source>
        <dbReference type="ARBA" id="ARBA00022643"/>
    </source>
</evidence>
<feature type="binding site" evidence="7">
    <location>
        <position position="274"/>
    </location>
    <ligand>
        <name>FMN</name>
        <dbReference type="ChEBI" id="CHEBI:58210"/>
    </ligand>
</feature>
<feature type="binding site" evidence="7">
    <location>
        <position position="130"/>
    </location>
    <ligand>
        <name>FMN</name>
        <dbReference type="ChEBI" id="CHEBI:58210"/>
    </ligand>
</feature>
<keyword evidence="4" id="KW-0560">Oxidoreductase</keyword>
<feature type="binding site" evidence="7">
    <location>
        <position position="128"/>
    </location>
    <ligand>
        <name>FMN</name>
        <dbReference type="ChEBI" id="CHEBI:58210"/>
    </ligand>
</feature>
<dbReference type="RefSeq" id="WP_116959998.1">
    <property type="nucleotide sequence ID" value="NZ_QVLS01000010.1"/>
</dbReference>
<protein>
    <submittedName>
        <fullName evidence="9">Alpha-hydroxy-acid oxidizing protein</fullName>
    </submittedName>
</protein>
<feature type="binding site" evidence="7">
    <location>
        <position position="106"/>
    </location>
    <ligand>
        <name>FMN</name>
        <dbReference type="ChEBI" id="CHEBI:58210"/>
    </ligand>
</feature>
<comment type="cofactor">
    <cofactor evidence="1">
        <name>FMN</name>
        <dbReference type="ChEBI" id="CHEBI:58210"/>
    </cofactor>
</comment>
<keyword evidence="2 7" id="KW-0285">Flavoprotein</keyword>
<name>A0A372EGL6_9BURK</name>
<keyword evidence="3 7" id="KW-0288">FMN</keyword>
<dbReference type="GO" id="GO:0010181">
    <property type="term" value="F:FMN binding"/>
    <property type="evidence" value="ECO:0007669"/>
    <property type="project" value="InterPro"/>
</dbReference>
<dbReference type="GO" id="GO:0016614">
    <property type="term" value="F:oxidoreductase activity, acting on CH-OH group of donors"/>
    <property type="evidence" value="ECO:0007669"/>
    <property type="project" value="UniProtKB-ARBA"/>
</dbReference>
<dbReference type="Pfam" id="PF01070">
    <property type="entry name" value="FMN_dh"/>
    <property type="match status" value="1"/>
</dbReference>